<sequence length="121" mass="14652">MAIRERARMVELPTYRDPQYAYQMKLGDQIRYLSFSWSDRQRYWHMTVENMDGEVIIRNMKLVPNYPLGYDYGWASYGLNGYFLVLPDNHKNDICEDISTLNEFFELYYVEIEEYDDSEEV</sequence>
<keyword evidence="3" id="KW-1185">Reference proteome</keyword>
<gene>
    <name evidence="2" type="primary">ORF75</name>
</gene>
<organism evidence="2 3">
    <name type="scientific">Pseudomonas phage vB_PaeM_PAO1_Ab03</name>
    <dbReference type="NCBI Taxonomy" id="1548901"/>
    <lineage>
        <taxon>Viruses</taxon>
        <taxon>Duplodnaviria</taxon>
        <taxon>Heunggongvirae</taxon>
        <taxon>Uroviricota</taxon>
        <taxon>Caudoviricetes</taxon>
        <taxon>Vandenendeviridae</taxon>
        <taxon>Nankokuvirus</taxon>
        <taxon>Nankokuvirus Ab03</taxon>
    </lineage>
</organism>
<dbReference type="InterPro" id="IPR054252">
    <property type="entry name" value="Pam3_gp18"/>
</dbReference>
<dbReference type="Pfam" id="PF22479">
    <property type="entry name" value="Pam3_gp18"/>
    <property type="match status" value="1"/>
</dbReference>
<dbReference type="KEGG" id="vg:23679386"/>
<accession>A0A0A1IVC6</accession>
<reference evidence="3" key="1">
    <citation type="journal article" date="2015" name="PLoS ONE">
        <title>Investigation of a Large Collection of Pseudomonas aeruginosa Bacteriophages Collected from a Single Environmental Source in Abidjan, Cote d'Ivoire.</title>
        <authorList>
            <person name="Essoh C."/>
            <person name="Latino L."/>
            <person name="Midoux C."/>
            <person name="Blouin Y."/>
            <person name="Loukou G."/>
            <person name="Nguetta S.P."/>
            <person name="Lathro S."/>
            <person name="Cablanmian A."/>
            <person name="Kouassi A.K."/>
            <person name="Vergnaud G."/>
            <person name="Pourcel C."/>
        </authorList>
    </citation>
    <scope>NUCLEOTIDE SEQUENCE [LARGE SCALE GENOMIC DNA]</scope>
</reference>
<dbReference type="EMBL" id="LN610573">
    <property type="protein sequence ID" value="CEF89180.1"/>
    <property type="molecule type" value="Genomic_DNA"/>
</dbReference>
<evidence type="ECO:0000259" key="1">
    <source>
        <dbReference type="Pfam" id="PF22479"/>
    </source>
</evidence>
<dbReference type="OrthoDB" id="14090at10239"/>
<evidence type="ECO:0000313" key="2">
    <source>
        <dbReference type="EMBL" id="CEF89180.1"/>
    </source>
</evidence>
<name>A0A0A1IVC6_9CAUD</name>
<dbReference type="Proteomes" id="UP000030230">
    <property type="component" value="Segment"/>
</dbReference>
<proteinExistence type="predicted"/>
<dbReference type="RefSeq" id="YP_009124471.1">
    <property type="nucleotide sequence ID" value="NC_026587.1"/>
</dbReference>
<evidence type="ECO:0000313" key="3">
    <source>
        <dbReference type="Proteomes" id="UP000030230"/>
    </source>
</evidence>
<dbReference type="GeneID" id="23679386"/>
<feature type="domain" description="Cyanophage baseplate Pam3 plug gp18" evidence="1">
    <location>
        <begin position="9"/>
        <end position="111"/>
    </location>
</feature>
<protein>
    <recommendedName>
        <fullName evidence="1">Cyanophage baseplate Pam3 plug gp18 domain-containing protein</fullName>
    </recommendedName>
</protein>